<protein>
    <submittedName>
        <fullName evidence="1">Uncharacterized protein</fullName>
    </submittedName>
</protein>
<dbReference type="AlphaFoldDB" id="A0A0V1GVL0"/>
<dbReference type="EMBL" id="JYDP01000238">
    <property type="protein sequence ID" value="KRZ02223.1"/>
    <property type="molecule type" value="Genomic_DNA"/>
</dbReference>
<keyword evidence="2" id="KW-1185">Reference proteome</keyword>
<accession>A0A0V1GVL0</accession>
<sequence length="229" mass="26143">MRRLPHGSSSTISINTVKSTSPIPESCFCYLTDIHLIRSSQFFPDTAIMQLITRTRRILSKWEYRFWHIAIFISSCVCNVCSFLSSAVIVESSISSIWFSSLDGHLFDSTSYQRHSTIFHRSTNICKNILFSKHYSVQLTRYSDEEQYGTPSQMAHTRQNDTTISLSSIIAAINITTKTTVSRNFYQKSVMRSVVMHVTQSCRRQKKIGKAGNSAVTNFCQMNIGENHR</sequence>
<reference evidence="1 2" key="1">
    <citation type="submission" date="2015-01" db="EMBL/GenBank/DDBJ databases">
        <title>Evolution of Trichinella species and genotypes.</title>
        <authorList>
            <person name="Korhonen P.K."/>
            <person name="Edoardo P."/>
            <person name="Giuseppe L.R."/>
            <person name="Gasser R.B."/>
        </authorList>
    </citation>
    <scope>NUCLEOTIDE SEQUENCE [LARGE SCALE GENOMIC DNA]</scope>
    <source>
        <strain evidence="1">ISS1029</strain>
    </source>
</reference>
<dbReference type="Proteomes" id="UP000055024">
    <property type="component" value="Unassembled WGS sequence"/>
</dbReference>
<proteinExistence type="predicted"/>
<evidence type="ECO:0000313" key="1">
    <source>
        <dbReference type="EMBL" id="KRZ02223.1"/>
    </source>
</evidence>
<evidence type="ECO:0000313" key="2">
    <source>
        <dbReference type="Proteomes" id="UP000055024"/>
    </source>
</evidence>
<comment type="caution">
    <text evidence="1">The sequence shown here is derived from an EMBL/GenBank/DDBJ whole genome shotgun (WGS) entry which is preliminary data.</text>
</comment>
<gene>
    <name evidence="1" type="ORF">T11_10520</name>
</gene>
<organism evidence="1 2">
    <name type="scientific">Trichinella zimbabwensis</name>
    <dbReference type="NCBI Taxonomy" id="268475"/>
    <lineage>
        <taxon>Eukaryota</taxon>
        <taxon>Metazoa</taxon>
        <taxon>Ecdysozoa</taxon>
        <taxon>Nematoda</taxon>
        <taxon>Enoplea</taxon>
        <taxon>Dorylaimia</taxon>
        <taxon>Trichinellida</taxon>
        <taxon>Trichinellidae</taxon>
        <taxon>Trichinella</taxon>
    </lineage>
</organism>
<name>A0A0V1GVL0_9BILA</name>